<evidence type="ECO:0000313" key="2">
    <source>
        <dbReference type="Proteomes" id="UP000434172"/>
    </source>
</evidence>
<name>A0A8H3WR17_9PEZI</name>
<keyword evidence="2" id="KW-1185">Reference proteome</keyword>
<dbReference type="Proteomes" id="UP000434172">
    <property type="component" value="Unassembled WGS sequence"/>
</dbReference>
<protein>
    <submittedName>
        <fullName evidence="1">Uncharacterized protein</fullName>
    </submittedName>
</protein>
<sequence length="263" mass="29807">MAGGDNPNISLLMLKKQLSLFQANKAVDEFFDWKKHHKRESLPGLTGVLIQRVSVILSECPKSFDLDSSLMSALLKWVAIYGKLRNGSEDNYDSGLKKLVYSIFANADWIVPHDSEEGVIKRQFNKFEKAMNQHEKTSETWVETAAKYGAQEWQLRRDQPRGEEARLKQAFPRMTALGAMEATNGEIIDKTGRMDRDVNKEKDKTEMLLTEEGYRLDFQYDFGTMTPVSYSDDEGFEGVHYNVPGCSNGGKEIDCLMGKKAAQ</sequence>
<accession>A0A8H3WR17</accession>
<proteinExistence type="predicted"/>
<evidence type="ECO:0000313" key="1">
    <source>
        <dbReference type="EMBL" id="KAF0332683.1"/>
    </source>
</evidence>
<comment type="caution">
    <text evidence="1">The sequence shown here is derived from an EMBL/GenBank/DDBJ whole genome shotgun (WGS) entry which is preliminary data.</text>
</comment>
<reference evidence="1 2" key="1">
    <citation type="submission" date="2019-12" db="EMBL/GenBank/DDBJ databases">
        <title>A genome sequence resource for the geographically widespread anthracnose pathogen Colletotrichum asianum.</title>
        <authorList>
            <person name="Meng Y."/>
        </authorList>
    </citation>
    <scope>NUCLEOTIDE SEQUENCE [LARGE SCALE GENOMIC DNA]</scope>
    <source>
        <strain evidence="1 2">ICMP 18580</strain>
    </source>
</reference>
<gene>
    <name evidence="1" type="ORF">GQ607_000699</name>
</gene>
<dbReference type="EMBL" id="WOWK01000001">
    <property type="protein sequence ID" value="KAF0332683.1"/>
    <property type="molecule type" value="Genomic_DNA"/>
</dbReference>
<organism evidence="1 2">
    <name type="scientific">Colletotrichum asianum</name>
    <dbReference type="NCBI Taxonomy" id="702518"/>
    <lineage>
        <taxon>Eukaryota</taxon>
        <taxon>Fungi</taxon>
        <taxon>Dikarya</taxon>
        <taxon>Ascomycota</taxon>
        <taxon>Pezizomycotina</taxon>
        <taxon>Sordariomycetes</taxon>
        <taxon>Hypocreomycetidae</taxon>
        <taxon>Glomerellales</taxon>
        <taxon>Glomerellaceae</taxon>
        <taxon>Colletotrichum</taxon>
        <taxon>Colletotrichum gloeosporioides species complex</taxon>
    </lineage>
</organism>
<dbReference type="OrthoDB" id="4793346at2759"/>
<dbReference type="AlphaFoldDB" id="A0A8H3WR17"/>